<accession>A0A834WFM2</accession>
<sequence>MPATAMHTKIENKEDKMAMTEGVTTYQTGEEAVERDLNLREKPFEESQDEEENSSIEHRIEEPSANPVTSSSEEMEKKHSNMAHHIGSQEQHLAIESEGEACAGQADLPPETVGIDEGVKESGNENSHDLKGLGKFEPEEGHEKENGMVEKPEEGEVAVAKNGEEGAEEVEEAREVEDVGPEEDRARGTSSKWEAEEPFEGSGSGSGSTPEPAGMADFGVSGEEDAKEDEEREDGHEKAVDGRDGAQGDATTPTPHTEEQVEQEGGDHVGGDGVDQEVPGGAP</sequence>
<dbReference type="OrthoDB" id="1751010at2759"/>
<protein>
    <submittedName>
        <fullName evidence="2">Uncharacterized protein</fullName>
    </submittedName>
</protein>
<feature type="compositionally biased region" description="Basic and acidic residues" evidence="1">
    <location>
        <begin position="32"/>
        <end position="45"/>
    </location>
</feature>
<feature type="compositionally biased region" description="Basic and acidic residues" evidence="1">
    <location>
        <begin position="117"/>
        <end position="154"/>
    </location>
</feature>
<reference evidence="2" key="1">
    <citation type="submission" date="2020-09" db="EMBL/GenBank/DDBJ databases">
        <title>Genome-Enabled Discovery of Anthraquinone Biosynthesis in Senna tora.</title>
        <authorList>
            <person name="Kang S.-H."/>
            <person name="Pandey R.P."/>
            <person name="Lee C.-M."/>
            <person name="Sim J.-S."/>
            <person name="Jeong J.-T."/>
            <person name="Choi B.-S."/>
            <person name="Jung M."/>
            <person name="Ginzburg D."/>
            <person name="Zhao K."/>
            <person name="Won S.Y."/>
            <person name="Oh T.-J."/>
            <person name="Yu Y."/>
            <person name="Kim N.-H."/>
            <person name="Lee O.R."/>
            <person name="Lee T.-H."/>
            <person name="Bashyal P."/>
            <person name="Kim T.-S."/>
            <person name="Lee W.-H."/>
            <person name="Kawkins C."/>
            <person name="Kim C.-K."/>
            <person name="Kim J.S."/>
            <person name="Ahn B.O."/>
            <person name="Rhee S.Y."/>
            <person name="Sohng J.K."/>
        </authorList>
    </citation>
    <scope>NUCLEOTIDE SEQUENCE</scope>
    <source>
        <tissue evidence="2">Leaf</tissue>
    </source>
</reference>
<evidence type="ECO:0000313" key="2">
    <source>
        <dbReference type="EMBL" id="KAF7817551.1"/>
    </source>
</evidence>
<proteinExistence type="predicted"/>
<feature type="compositionally biased region" description="Acidic residues" evidence="1">
    <location>
        <begin position="222"/>
        <end position="232"/>
    </location>
</feature>
<name>A0A834WFM2_9FABA</name>
<keyword evidence="3" id="KW-1185">Reference proteome</keyword>
<gene>
    <name evidence="2" type="ORF">G2W53_031520</name>
</gene>
<feature type="region of interest" description="Disordered" evidence="1">
    <location>
        <begin position="1"/>
        <end position="20"/>
    </location>
</feature>
<evidence type="ECO:0000256" key="1">
    <source>
        <dbReference type="SAM" id="MobiDB-lite"/>
    </source>
</evidence>
<feature type="compositionally biased region" description="Acidic residues" evidence="1">
    <location>
        <begin position="165"/>
        <end position="181"/>
    </location>
</feature>
<feature type="region of interest" description="Disordered" evidence="1">
    <location>
        <begin position="25"/>
        <end position="283"/>
    </location>
</feature>
<organism evidence="2 3">
    <name type="scientific">Senna tora</name>
    <dbReference type="NCBI Taxonomy" id="362788"/>
    <lineage>
        <taxon>Eukaryota</taxon>
        <taxon>Viridiplantae</taxon>
        <taxon>Streptophyta</taxon>
        <taxon>Embryophyta</taxon>
        <taxon>Tracheophyta</taxon>
        <taxon>Spermatophyta</taxon>
        <taxon>Magnoliopsida</taxon>
        <taxon>eudicotyledons</taxon>
        <taxon>Gunneridae</taxon>
        <taxon>Pentapetalae</taxon>
        <taxon>rosids</taxon>
        <taxon>fabids</taxon>
        <taxon>Fabales</taxon>
        <taxon>Fabaceae</taxon>
        <taxon>Caesalpinioideae</taxon>
        <taxon>Cassia clade</taxon>
        <taxon>Senna</taxon>
    </lineage>
</organism>
<dbReference type="Proteomes" id="UP000634136">
    <property type="component" value="Unassembled WGS sequence"/>
</dbReference>
<dbReference type="EMBL" id="JAAIUW010000009">
    <property type="protein sequence ID" value="KAF7817551.1"/>
    <property type="molecule type" value="Genomic_DNA"/>
</dbReference>
<evidence type="ECO:0000313" key="3">
    <source>
        <dbReference type="Proteomes" id="UP000634136"/>
    </source>
</evidence>
<feature type="compositionally biased region" description="Basic and acidic residues" evidence="1">
    <location>
        <begin position="8"/>
        <end position="18"/>
    </location>
</feature>
<feature type="compositionally biased region" description="Basic and acidic residues" evidence="1">
    <location>
        <begin position="233"/>
        <end position="246"/>
    </location>
</feature>
<comment type="caution">
    <text evidence="2">The sequence shown here is derived from an EMBL/GenBank/DDBJ whole genome shotgun (WGS) entry which is preliminary data.</text>
</comment>
<dbReference type="AlphaFoldDB" id="A0A834WFM2"/>